<evidence type="ECO:0008006" key="3">
    <source>
        <dbReference type="Google" id="ProtNLM"/>
    </source>
</evidence>
<name>A0A7Y7QH04_LACRH</name>
<organism evidence="1 2">
    <name type="scientific">Lacticaseibacillus rhamnosus</name>
    <name type="common">Lactobacillus rhamnosus</name>
    <dbReference type="NCBI Taxonomy" id="47715"/>
    <lineage>
        <taxon>Bacteria</taxon>
        <taxon>Bacillati</taxon>
        <taxon>Bacillota</taxon>
        <taxon>Bacilli</taxon>
        <taxon>Lactobacillales</taxon>
        <taxon>Lactobacillaceae</taxon>
        <taxon>Lacticaseibacillus</taxon>
    </lineage>
</organism>
<dbReference type="Gene3D" id="2.40.30.200">
    <property type="match status" value="1"/>
</dbReference>
<dbReference type="RefSeq" id="WP_176818395.1">
    <property type="nucleotide sequence ID" value="NZ_JABXWP010000016.1"/>
</dbReference>
<dbReference type="Proteomes" id="UP000542889">
    <property type="component" value="Unassembled WGS sequence"/>
</dbReference>
<accession>A0A7Y7QH04</accession>
<proteinExistence type="predicted"/>
<dbReference type="AlphaFoldDB" id="A0A7Y7QH04"/>
<sequence length="246" mass="27647">MHDFSSIMFNGKSSSEFGLFLPISGRVVGYPAKQKVTTPVPGVNGLVDLTPYVGQTFQERQMTYSFIVADASMWRRADEYTTWQNVLSWLMSPSGKLPLFDNYDPNYYYLAELTQAPTLVSDGTNRFTTLTIIFDCYPFKVALQDEGSDDWDSFDFETDVAQFNKWTINGSRTIDVFNVGENTVLPQLVVTGSITIITSEGELIPLNAGTYDQQAMVSQQVLPVGETIFEVRGQGTLQLIWHREVI</sequence>
<dbReference type="EMBL" id="JABXWP010000016">
    <property type="protein sequence ID" value="NVO88955.1"/>
    <property type="molecule type" value="Genomic_DNA"/>
</dbReference>
<gene>
    <name evidence="1" type="ORF">HWN39_10740</name>
</gene>
<evidence type="ECO:0000313" key="1">
    <source>
        <dbReference type="EMBL" id="NVO88955.1"/>
    </source>
</evidence>
<comment type="caution">
    <text evidence="1">The sequence shown here is derived from an EMBL/GenBank/DDBJ whole genome shotgun (WGS) entry which is preliminary data.</text>
</comment>
<reference evidence="1 2" key="1">
    <citation type="submission" date="2020-06" db="EMBL/GenBank/DDBJ databases">
        <title>Lactobacillus rhamnosus QC,genome.</title>
        <authorList>
            <person name="Yi H."/>
            <person name="Jin M."/>
        </authorList>
    </citation>
    <scope>NUCLEOTIDE SEQUENCE [LARGE SCALE GENOMIC DNA]</scope>
    <source>
        <strain evidence="1 2">QC</strain>
    </source>
</reference>
<evidence type="ECO:0000313" key="2">
    <source>
        <dbReference type="Proteomes" id="UP000542889"/>
    </source>
</evidence>
<protein>
    <recommendedName>
        <fullName evidence="3">Phage tail protein</fullName>
    </recommendedName>
</protein>